<name>G3HU62_CRIGR</name>
<organism evidence="2 3">
    <name type="scientific">Cricetulus griseus</name>
    <name type="common">Chinese hamster</name>
    <name type="synonym">Cricetulus barabensis griseus</name>
    <dbReference type="NCBI Taxonomy" id="10029"/>
    <lineage>
        <taxon>Eukaryota</taxon>
        <taxon>Metazoa</taxon>
        <taxon>Chordata</taxon>
        <taxon>Craniata</taxon>
        <taxon>Vertebrata</taxon>
        <taxon>Euteleostomi</taxon>
        <taxon>Mammalia</taxon>
        <taxon>Eutheria</taxon>
        <taxon>Euarchontoglires</taxon>
        <taxon>Glires</taxon>
        <taxon>Rodentia</taxon>
        <taxon>Myomorpha</taxon>
        <taxon>Muroidea</taxon>
        <taxon>Cricetidae</taxon>
        <taxon>Cricetinae</taxon>
        <taxon>Cricetulus</taxon>
    </lineage>
</organism>
<dbReference type="InParanoid" id="G3HU62"/>
<feature type="compositionally biased region" description="Basic and acidic residues" evidence="1">
    <location>
        <begin position="44"/>
        <end position="61"/>
    </location>
</feature>
<proteinExistence type="predicted"/>
<evidence type="ECO:0000313" key="2">
    <source>
        <dbReference type="EMBL" id="EGW13547.1"/>
    </source>
</evidence>
<dbReference type="EMBL" id="JH000726">
    <property type="protein sequence ID" value="EGW13547.1"/>
    <property type="molecule type" value="Genomic_DNA"/>
</dbReference>
<gene>
    <name evidence="2" type="ORF">I79_014468</name>
</gene>
<dbReference type="AlphaFoldDB" id="G3HU62"/>
<sequence length="61" mass="6450">MKSCGAVQQLPCQLWATGRSCAGSSSSEHVVAASLTSLSSMMPHRLEGEDLDSLKKEMGPQ</sequence>
<protein>
    <submittedName>
        <fullName evidence="2">Uncharacterized protein</fullName>
    </submittedName>
</protein>
<feature type="region of interest" description="Disordered" evidence="1">
    <location>
        <begin position="41"/>
        <end position="61"/>
    </location>
</feature>
<dbReference type="Proteomes" id="UP000001075">
    <property type="component" value="Unassembled WGS sequence"/>
</dbReference>
<evidence type="ECO:0000256" key="1">
    <source>
        <dbReference type="SAM" id="MobiDB-lite"/>
    </source>
</evidence>
<accession>G3HU62</accession>
<reference evidence="3" key="1">
    <citation type="journal article" date="2011" name="Nat. Biotechnol.">
        <title>The genomic sequence of the Chinese hamster ovary (CHO)-K1 cell line.</title>
        <authorList>
            <person name="Xu X."/>
            <person name="Nagarajan H."/>
            <person name="Lewis N.E."/>
            <person name="Pan S."/>
            <person name="Cai Z."/>
            <person name="Liu X."/>
            <person name="Chen W."/>
            <person name="Xie M."/>
            <person name="Wang W."/>
            <person name="Hammond S."/>
            <person name="Andersen M.R."/>
            <person name="Neff N."/>
            <person name="Passarelli B."/>
            <person name="Koh W."/>
            <person name="Fan H.C."/>
            <person name="Wang J."/>
            <person name="Gui Y."/>
            <person name="Lee K.H."/>
            <person name="Betenbaugh M.J."/>
            <person name="Quake S.R."/>
            <person name="Famili I."/>
            <person name="Palsson B.O."/>
            <person name="Wang J."/>
        </authorList>
    </citation>
    <scope>NUCLEOTIDE SEQUENCE [LARGE SCALE GENOMIC DNA]</scope>
    <source>
        <strain evidence="3">CHO K1 cell line</strain>
    </source>
</reference>
<evidence type="ECO:0000313" key="3">
    <source>
        <dbReference type="Proteomes" id="UP000001075"/>
    </source>
</evidence>